<reference evidence="3" key="1">
    <citation type="submission" date="2021-02" db="EMBL/GenBank/DDBJ databases">
        <authorList>
            <person name="Nowell W R."/>
        </authorList>
    </citation>
    <scope>NUCLEOTIDE SEQUENCE</scope>
</reference>
<dbReference type="SMART" id="SM00174">
    <property type="entry name" value="RHO"/>
    <property type="match status" value="1"/>
</dbReference>
<dbReference type="SMART" id="SM00173">
    <property type="entry name" value="RAS"/>
    <property type="match status" value="1"/>
</dbReference>
<dbReference type="GO" id="GO:0005525">
    <property type="term" value="F:GTP binding"/>
    <property type="evidence" value="ECO:0007669"/>
    <property type="project" value="InterPro"/>
</dbReference>
<dbReference type="SMART" id="SM00175">
    <property type="entry name" value="RAB"/>
    <property type="match status" value="1"/>
</dbReference>
<comment type="similarity">
    <text evidence="1">Belongs to the small GTPase superfamily. Rab family.</text>
</comment>
<dbReference type="SUPFAM" id="SSF52540">
    <property type="entry name" value="P-loop containing nucleoside triphosphate hydrolases"/>
    <property type="match status" value="1"/>
</dbReference>
<dbReference type="NCBIfam" id="TIGR00231">
    <property type="entry name" value="small_GTP"/>
    <property type="match status" value="1"/>
</dbReference>
<protein>
    <recommendedName>
        <fullName evidence="2">Homeobox protein SIX1 N-terminal SD domain-containing protein</fullName>
    </recommendedName>
</protein>
<accession>A0A814A652</accession>
<dbReference type="InterPro" id="IPR050209">
    <property type="entry name" value="Rab_GTPases_membrane_traffic"/>
</dbReference>
<dbReference type="InterPro" id="IPR001806">
    <property type="entry name" value="Small_GTPase"/>
</dbReference>
<sequence>MTDLNRGDFILSIKIFIYHHHHFNLHIINQTKFLNKTKSVKTLSENILIEAPYPRLANTDALSLSSSKQDEIKIDINQSISPSPTSDHLYNRILLSSITSIRNNNSNLCSSYIEQQSQRIYNLFPTNNLSCLLSIYNMSLYGITNRSCSILGGIHFSSEEIARVCERLEENGDIDRLGRFIWSLEILPVSSNILVEHESILRARAIVAFHLGNYQEVYNLLENYKYKRDSYEKLQTIWIEAHYQQAEKLRGRPLGAARILFNIFSIFKTNVTHTIGAEFGSKIINLNKINVKLQIWDTAGQERFQSVTRSYYRGASGALLVYDITNRESYNAVANWLSDARRLASPNVIIILCGNKKDLEDQREITFTEANQFAQDNDLIFFETSAMTGENVHESFLQCAQIILSKIDSGSIHPNRIHSGIQCLRSIADNRSNRSQYANFDDEQRNKSRKSCTIPIDQIGVGIFYNNRRTRRLTGTFSSHEDFNININKSICSICN</sequence>
<dbReference type="InterPro" id="IPR031701">
    <property type="entry name" value="SIX1_SD"/>
</dbReference>
<dbReference type="Pfam" id="PF16878">
    <property type="entry name" value="SIX1_SD"/>
    <property type="match status" value="1"/>
</dbReference>
<dbReference type="PANTHER" id="PTHR47979">
    <property type="entry name" value="DRAB11-RELATED"/>
    <property type="match status" value="1"/>
</dbReference>
<evidence type="ECO:0000313" key="4">
    <source>
        <dbReference type="Proteomes" id="UP000663854"/>
    </source>
</evidence>
<evidence type="ECO:0000256" key="1">
    <source>
        <dbReference type="ARBA" id="ARBA00006270"/>
    </source>
</evidence>
<name>A0A814A652_9BILA</name>
<dbReference type="Gene3D" id="3.40.50.300">
    <property type="entry name" value="P-loop containing nucleotide triphosphate hydrolases"/>
    <property type="match status" value="1"/>
</dbReference>
<dbReference type="SMART" id="SM00176">
    <property type="entry name" value="RAN"/>
    <property type="match status" value="1"/>
</dbReference>
<feature type="domain" description="Homeobox protein SIX1 N-terminal SD" evidence="2">
    <location>
        <begin position="156"/>
        <end position="257"/>
    </location>
</feature>
<dbReference type="PROSITE" id="PS51419">
    <property type="entry name" value="RAB"/>
    <property type="match status" value="1"/>
</dbReference>
<organism evidence="3 4">
    <name type="scientific">Rotaria sordida</name>
    <dbReference type="NCBI Taxonomy" id="392033"/>
    <lineage>
        <taxon>Eukaryota</taxon>
        <taxon>Metazoa</taxon>
        <taxon>Spiralia</taxon>
        <taxon>Gnathifera</taxon>
        <taxon>Rotifera</taxon>
        <taxon>Eurotatoria</taxon>
        <taxon>Bdelloidea</taxon>
        <taxon>Philodinida</taxon>
        <taxon>Philodinidae</taxon>
        <taxon>Rotaria</taxon>
    </lineage>
</organism>
<comment type="caution">
    <text evidence="3">The sequence shown here is derived from an EMBL/GenBank/DDBJ whole genome shotgun (WGS) entry which is preliminary data.</text>
</comment>
<gene>
    <name evidence="3" type="ORF">PYM288_LOCUS9871</name>
</gene>
<dbReference type="AlphaFoldDB" id="A0A814A652"/>
<dbReference type="FunFam" id="3.40.50.300:FF:000808">
    <property type="entry name" value="Small GTP-binding protein, putative"/>
    <property type="match status" value="1"/>
</dbReference>
<dbReference type="GO" id="GO:0003924">
    <property type="term" value="F:GTPase activity"/>
    <property type="evidence" value="ECO:0007669"/>
    <property type="project" value="InterPro"/>
</dbReference>
<dbReference type="PROSITE" id="PS51421">
    <property type="entry name" value="RAS"/>
    <property type="match status" value="1"/>
</dbReference>
<dbReference type="InterPro" id="IPR005225">
    <property type="entry name" value="Small_GTP-bd"/>
</dbReference>
<evidence type="ECO:0000313" key="3">
    <source>
        <dbReference type="EMBL" id="CAF0908147.1"/>
    </source>
</evidence>
<dbReference type="Proteomes" id="UP000663854">
    <property type="component" value="Unassembled WGS sequence"/>
</dbReference>
<dbReference type="EMBL" id="CAJNOH010000149">
    <property type="protein sequence ID" value="CAF0908147.1"/>
    <property type="molecule type" value="Genomic_DNA"/>
</dbReference>
<dbReference type="InterPro" id="IPR027417">
    <property type="entry name" value="P-loop_NTPase"/>
</dbReference>
<evidence type="ECO:0000259" key="2">
    <source>
        <dbReference type="Pfam" id="PF16878"/>
    </source>
</evidence>
<proteinExistence type="inferred from homology"/>
<dbReference type="Pfam" id="PF00071">
    <property type="entry name" value="Ras"/>
    <property type="match status" value="1"/>
</dbReference>
<dbReference type="PROSITE" id="PS51420">
    <property type="entry name" value="RHO"/>
    <property type="match status" value="1"/>
</dbReference>
<dbReference type="PRINTS" id="PR00449">
    <property type="entry name" value="RASTRNSFRMNG"/>
</dbReference>